<sequence>MADIAEQNSKQYGHHKHEMSSCKPPVSHAHRKKLRRNNSAQSGATCFLGLPNRWQCRMELEWLQLQHVIKLRRHGHLGH</sequence>
<gene>
    <name evidence="2" type="ORF">BM221_008861</name>
</gene>
<organism evidence="2 3">
    <name type="scientific">Beauveria bassiana</name>
    <name type="common">White muscardine disease fungus</name>
    <name type="synonym">Tritirachium shiotae</name>
    <dbReference type="NCBI Taxonomy" id="176275"/>
    <lineage>
        <taxon>Eukaryota</taxon>
        <taxon>Fungi</taxon>
        <taxon>Dikarya</taxon>
        <taxon>Ascomycota</taxon>
        <taxon>Pezizomycotina</taxon>
        <taxon>Sordariomycetes</taxon>
        <taxon>Hypocreomycetidae</taxon>
        <taxon>Hypocreales</taxon>
        <taxon>Cordycipitaceae</taxon>
        <taxon>Beauveria</taxon>
    </lineage>
</organism>
<proteinExistence type="predicted"/>
<dbReference type="Proteomes" id="UP000235728">
    <property type="component" value="Unassembled WGS sequence"/>
</dbReference>
<accession>A0A2N6NE02</accession>
<evidence type="ECO:0000256" key="1">
    <source>
        <dbReference type="SAM" id="MobiDB-lite"/>
    </source>
</evidence>
<dbReference type="EMBL" id="MRVG01000010">
    <property type="protein sequence ID" value="PMB65503.1"/>
    <property type="molecule type" value="Genomic_DNA"/>
</dbReference>
<reference evidence="2 3" key="1">
    <citation type="journal article" date="2016" name="Appl. Microbiol. Biotechnol.">
        <title>Characterization of T-DNA insertion mutants with decreased virulence in the entomopathogenic fungus Beauveria bassiana JEF-007.</title>
        <authorList>
            <person name="Kim S."/>
            <person name="Lee S.J."/>
            <person name="Nai Y.S."/>
            <person name="Yu J.S."/>
            <person name="Lee M.R."/>
            <person name="Yang Y.T."/>
            <person name="Kim J.S."/>
        </authorList>
    </citation>
    <scope>NUCLEOTIDE SEQUENCE [LARGE SCALE GENOMIC DNA]</scope>
    <source>
        <strain evidence="2 3">JEF-007</strain>
    </source>
</reference>
<evidence type="ECO:0000313" key="2">
    <source>
        <dbReference type="EMBL" id="PMB65503.1"/>
    </source>
</evidence>
<comment type="caution">
    <text evidence="2">The sequence shown here is derived from an EMBL/GenBank/DDBJ whole genome shotgun (WGS) entry which is preliminary data.</text>
</comment>
<feature type="compositionally biased region" description="Polar residues" evidence="1">
    <location>
        <begin position="1"/>
        <end position="11"/>
    </location>
</feature>
<dbReference type="AlphaFoldDB" id="A0A2N6NE02"/>
<evidence type="ECO:0000313" key="3">
    <source>
        <dbReference type="Proteomes" id="UP000235728"/>
    </source>
</evidence>
<feature type="region of interest" description="Disordered" evidence="1">
    <location>
        <begin position="1"/>
        <end position="46"/>
    </location>
</feature>
<protein>
    <submittedName>
        <fullName evidence="2">Uncharacterized protein</fullName>
    </submittedName>
</protein>
<name>A0A2N6NE02_BEABA</name>